<feature type="signal peptide" evidence="2">
    <location>
        <begin position="1"/>
        <end position="23"/>
    </location>
</feature>
<dbReference type="PROSITE" id="PS51257">
    <property type="entry name" value="PROKAR_LIPOPROTEIN"/>
    <property type="match status" value="1"/>
</dbReference>
<evidence type="ECO:0000313" key="3">
    <source>
        <dbReference type="EMBL" id="QDP78784.1"/>
    </source>
</evidence>
<feature type="chain" id="PRO_5021997598" description="Sensor domain-containing protein" evidence="2">
    <location>
        <begin position="24"/>
        <end position="236"/>
    </location>
</feature>
<dbReference type="RefSeq" id="WP_143980313.1">
    <property type="nucleotide sequence ID" value="NZ_CP041695.1"/>
</dbReference>
<accession>A0A516NIQ6</accession>
<gene>
    <name evidence="3" type="ORF">FOH10_08555</name>
</gene>
<keyword evidence="2" id="KW-0732">Signal</keyword>
<evidence type="ECO:0008006" key="5">
    <source>
        <dbReference type="Google" id="ProtNLM"/>
    </source>
</evidence>
<organism evidence="3 4">
    <name type="scientific">Nocardia otitidiscaviarum</name>
    <dbReference type="NCBI Taxonomy" id="1823"/>
    <lineage>
        <taxon>Bacteria</taxon>
        <taxon>Bacillati</taxon>
        <taxon>Actinomycetota</taxon>
        <taxon>Actinomycetes</taxon>
        <taxon>Mycobacteriales</taxon>
        <taxon>Nocardiaceae</taxon>
        <taxon>Nocardia</taxon>
    </lineage>
</organism>
<protein>
    <recommendedName>
        <fullName evidence="5">Sensor domain-containing protein</fullName>
    </recommendedName>
</protein>
<dbReference type="GeneID" id="80332445"/>
<proteinExistence type="predicted"/>
<name>A0A516NIQ6_9NOCA</name>
<evidence type="ECO:0000313" key="4">
    <source>
        <dbReference type="Proteomes" id="UP000317039"/>
    </source>
</evidence>
<reference evidence="3 4" key="1">
    <citation type="submission" date="2019-07" db="EMBL/GenBank/DDBJ databases">
        <title>Complete Genome Sequence and Methylome Analysis of Nocardia otitidis-caviarum NEB252.</title>
        <authorList>
            <person name="Fomenkov A."/>
            <person name="Anton B.P."/>
            <person name="Vincze T."/>
            <person name="Roberts R.J."/>
        </authorList>
    </citation>
    <scope>NUCLEOTIDE SEQUENCE [LARGE SCALE GENOMIC DNA]</scope>
    <source>
        <strain evidence="3 4">NEB252</strain>
    </source>
</reference>
<evidence type="ECO:0000256" key="1">
    <source>
        <dbReference type="SAM" id="MobiDB-lite"/>
    </source>
</evidence>
<feature type="compositionally biased region" description="Pro residues" evidence="1">
    <location>
        <begin position="29"/>
        <end position="43"/>
    </location>
</feature>
<dbReference type="Proteomes" id="UP000317039">
    <property type="component" value="Chromosome"/>
</dbReference>
<dbReference type="AlphaFoldDB" id="A0A516NIQ6"/>
<feature type="region of interest" description="Disordered" evidence="1">
    <location>
        <begin position="21"/>
        <end position="50"/>
    </location>
</feature>
<dbReference type="KEGG" id="nod:FOH10_08555"/>
<sequence>MSGRTVTAALAAVVAGLAVSACGSDDSEPPPPTLGPTVSPPSIPADAPVPDAAALRADLLGVDRLPAGFAALPDPEPDESAGFGDTDPPQCAKVLAPIADQTPGAVSRAAASFGGPNFTSIDIDAAAYANNTAAQAFSDAQSLLRECVRYSAADSDDTTVRFRVGGLEQPTAGDASTAFRVDTTSDGLTLYSAVSVTLVGTTVVQVALSGPEEPDPRRLTELTAAQVNALRGIAGP</sequence>
<evidence type="ECO:0000256" key="2">
    <source>
        <dbReference type="SAM" id="SignalP"/>
    </source>
</evidence>
<dbReference type="EMBL" id="CP041695">
    <property type="protein sequence ID" value="QDP78784.1"/>
    <property type="molecule type" value="Genomic_DNA"/>
</dbReference>
<feature type="region of interest" description="Disordered" evidence="1">
    <location>
        <begin position="67"/>
        <end position="87"/>
    </location>
</feature>